<proteinExistence type="inferred from homology"/>
<accession>A0A8J3DWI5</accession>
<dbReference type="EMBL" id="BMIR01000016">
    <property type="protein sequence ID" value="GGE49690.1"/>
    <property type="molecule type" value="Genomic_DNA"/>
</dbReference>
<keyword evidence="3" id="KW-0813">Transport</keyword>
<evidence type="ECO:0000256" key="5">
    <source>
        <dbReference type="ARBA" id="ARBA00023139"/>
    </source>
</evidence>
<dbReference type="SUPFAM" id="SSF53807">
    <property type="entry name" value="Helical backbone' metal receptor"/>
    <property type="match status" value="1"/>
</dbReference>
<evidence type="ECO:0000313" key="9">
    <source>
        <dbReference type="EMBL" id="GGE49690.1"/>
    </source>
</evidence>
<feature type="domain" description="Fe/B12 periplasmic-binding" evidence="8">
    <location>
        <begin position="59"/>
        <end position="325"/>
    </location>
</feature>
<dbReference type="InterPro" id="IPR051313">
    <property type="entry name" value="Bact_iron-sidero_bind"/>
</dbReference>
<dbReference type="CDD" id="cd01146">
    <property type="entry name" value="FhuD"/>
    <property type="match status" value="1"/>
</dbReference>
<name>A0A8J3DWI5_9BACL</name>
<dbReference type="FunFam" id="3.40.50.1980:FF:000003">
    <property type="entry name" value="Iron ABC transporter substrate-binding protein"/>
    <property type="match status" value="1"/>
</dbReference>
<feature type="chain" id="PRO_5038591428" evidence="7">
    <location>
        <begin position="21"/>
        <end position="325"/>
    </location>
</feature>
<dbReference type="InterPro" id="IPR002491">
    <property type="entry name" value="ABC_transptr_periplasmic_BD"/>
</dbReference>
<dbReference type="PROSITE" id="PS50983">
    <property type="entry name" value="FE_B12_PBP"/>
    <property type="match status" value="1"/>
</dbReference>
<feature type="signal peptide" evidence="7">
    <location>
        <begin position="1"/>
        <end position="20"/>
    </location>
</feature>
<evidence type="ECO:0000256" key="3">
    <source>
        <dbReference type="ARBA" id="ARBA00022448"/>
    </source>
</evidence>
<dbReference type="GO" id="GO:1901678">
    <property type="term" value="P:iron coordination entity transport"/>
    <property type="evidence" value="ECO:0007669"/>
    <property type="project" value="UniProtKB-ARBA"/>
</dbReference>
<sequence length="325" mass="35964">MKTKYIFFIALFAVILGLTGCGSSSDKDADASAKATASDKSYTVKHAMGTTTVKGTPKRIVVLTNEGTEALLAMGVKPVGAVQSWLGNPWYDHIKDKMDGVKVVGTESSVNLEAIAKLHPDLIIGNKMRQEKQYDKLKAIAPTIFSDELRGDWQENFKLYAKAINKEDKGQDVLKQFNDKVKSIHDKLADQNKLNAKISLVRFMAGQARIYHKDTFAGVILKEIGLQRPASQDKNDFAALNATEEMIPQMDGDYIFYFTYAPSGDNGQAQKEENNFTNNKLWKNLKGVKDGHVYKVSDAIWNTAGGVIAANQMLDELEKDMLSSN</sequence>
<dbReference type="Gene3D" id="3.40.50.1980">
    <property type="entry name" value="Nitrogenase molybdenum iron protein domain"/>
    <property type="match status" value="2"/>
</dbReference>
<comment type="caution">
    <text evidence="9">The sequence shown here is derived from an EMBL/GenBank/DDBJ whole genome shotgun (WGS) entry which is preliminary data.</text>
</comment>
<evidence type="ECO:0000256" key="1">
    <source>
        <dbReference type="ARBA" id="ARBA00004193"/>
    </source>
</evidence>
<keyword evidence="5" id="KW-0564">Palmitate</keyword>
<dbReference type="GO" id="GO:0005886">
    <property type="term" value="C:plasma membrane"/>
    <property type="evidence" value="ECO:0007669"/>
    <property type="project" value="UniProtKB-SubCell"/>
</dbReference>
<dbReference type="PANTHER" id="PTHR30532:SF21">
    <property type="entry name" value="SIDEROPHORE-BINDING LIPOPROTEIN YFIY-RELATED"/>
    <property type="match status" value="1"/>
</dbReference>
<keyword evidence="4 7" id="KW-0732">Signal</keyword>
<organism evidence="9 10">
    <name type="scientific">Pullulanibacillus camelliae</name>
    <dbReference type="NCBI Taxonomy" id="1707096"/>
    <lineage>
        <taxon>Bacteria</taxon>
        <taxon>Bacillati</taxon>
        <taxon>Bacillota</taxon>
        <taxon>Bacilli</taxon>
        <taxon>Bacillales</taxon>
        <taxon>Sporolactobacillaceae</taxon>
        <taxon>Pullulanibacillus</taxon>
    </lineage>
</organism>
<evidence type="ECO:0000256" key="7">
    <source>
        <dbReference type="SAM" id="SignalP"/>
    </source>
</evidence>
<keyword evidence="10" id="KW-1185">Reference proteome</keyword>
<dbReference type="PANTHER" id="PTHR30532">
    <property type="entry name" value="IRON III DICITRATE-BINDING PERIPLASMIC PROTEIN"/>
    <property type="match status" value="1"/>
</dbReference>
<evidence type="ECO:0000256" key="4">
    <source>
        <dbReference type="ARBA" id="ARBA00022729"/>
    </source>
</evidence>
<evidence type="ECO:0000256" key="6">
    <source>
        <dbReference type="ARBA" id="ARBA00023288"/>
    </source>
</evidence>
<protein>
    <submittedName>
        <fullName evidence="9">Iron siderophore-binding protein</fullName>
    </submittedName>
</protein>
<dbReference type="GO" id="GO:0030288">
    <property type="term" value="C:outer membrane-bounded periplasmic space"/>
    <property type="evidence" value="ECO:0007669"/>
    <property type="project" value="TreeGrafter"/>
</dbReference>
<keyword evidence="6" id="KW-0449">Lipoprotein</keyword>
<evidence type="ECO:0000259" key="8">
    <source>
        <dbReference type="PROSITE" id="PS50983"/>
    </source>
</evidence>
<comment type="similarity">
    <text evidence="2">Belongs to the bacterial solute-binding protein 8 family.</text>
</comment>
<dbReference type="RefSeq" id="WP_188696097.1">
    <property type="nucleotide sequence ID" value="NZ_BMIR01000016.1"/>
</dbReference>
<dbReference type="Proteomes" id="UP000628775">
    <property type="component" value="Unassembled WGS sequence"/>
</dbReference>
<reference evidence="9" key="1">
    <citation type="journal article" date="2014" name="Int. J. Syst. Evol. Microbiol.">
        <title>Complete genome sequence of Corynebacterium casei LMG S-19264T (=DSM 44701T), isolated from a smear-ripened cheese.</title>
        <authorList>
            <consortium name="US DOE Joint Genome Institute (JGI-PGF)"/>
            <person name="Walter F."/>
            <person name="Albersmeier A."/>
            <person name="Kalinowski J."/>
            <person name="Ruckert C."/>
        </authorList>
    </citation>
    <scope>NUCLEOTIDE SEQUENCE</scope>
    <source>
        <strain evidence="9">CGMCC 1.15371</strain>
    </source>
</reference>
<dbReference type="Pfam" id="PF01497">
    <property type="entry name" value="Peripla_BP_2"/>
    <property type="match status" value="1"/>
</dbReference>
<evidence type="ECO:0000313" key="10">
    <source>
        <dbReference type="Proteomes" id="UP000628775"/>
    </source>
</evidence>
<evidence type="ECO:0000256" key="2">
    <source>
        <dbReference type="ARBA" id="ARBA00008814"/>
    </source>
</evidence>
<reference evidence="9" key="2">
    <citation type="submission" date="2020-09" db="EMBL/GenBank/DDBJ databases">
        <authorList>
            <person name="Sun Q."/>
            <person name="Zhou Y."/>
        </authorList>
    </citation>
    <scope>NUCLEOTIDE SEQUENCE</scope>
    <source>
        <strain evidence="9">CGMCC 1.15371</strain>
    </source>
</reference>
<gene>
    <name evidence="9" type="ORF">GCM10011391_30570</name>
</gene>
<dbReference type="PROSITE" id="PS51257">
    <property type="entry name" value="PROKAR_LIPOPROTEIN"/>
    <property type="match status" value="1"/>
</dbReference>
<comment type="subcellular location">
    <subcellularLocation>
        <location evidence="1">Cell membrane</location>
        <topology evidence="1">Lipid-anchor</topology>
    </subcellularLocation>
</comment>
<dbReference type="AlphaFoldDB" id="A0A8J3DWI5"/>